<gene>
    <name evidence="2" type="ORF">C4K04_4252</name>
</gene>
<dbReference type="Pfam" id="PF11286">
    <property type="entry name" value="DUF3087"/>
    <property type="match status" value="1"/>
</dbReference>
<keyword evidence="1" id="KW-0472">Membrane</keyword>
<feature type="transmembrane region" description="Helical" evidence="1">
    <location>
        <begin position="33"/>
        <end position="56"/>
    </location>
</feature>
<dbReference type="Proteomes" id="UP000268048">
    <property type="component" value="Chromosome"/>
</dbReference>
<name>A0A3G7TUF0_9PSED</name>
<evidence type="ECO:0000256" key="1">
    <source>
        <dbReference type="SAM" id="Phobius"/>
    </source>
</evidence>
<dbReference type="AlphaFoldDB" id="A0A3G7TUF0"/>
<dbReference type="InterPro" id="IPR021438">
    <property type="entry name" value="DUF3087"/>
</dbReference>
<proteinExistence type="predicted"/>
<organism evidence="2 3">
    <name type="scientific">Pseudomonas chlororaphis</name>
    <dbReference type="NCBI Taxonomy" id="587753"/>
    <lineage>
        <taxon>Bacteria</taxon>
        <taxon>Pseudomonadati</taxon>
        <taxon>Pseudomonadota</taxon>
        <taxon>Gammaproteobacteria</taxon>
        <taxon>Pseudomonadales</taxon>
        <taxon>Pseudomonadaceae</taxon>
        <taxon>Pseudomonas</taxon>
    </lineage>
</organism>
<accession>A0A3G7TUF0</accession>
<dbReference type="EMBL" id="CP027753">
    <property type="protein sequence ID" value="AZE49916.1"/>
    <property type="molecule type" value="Genomic_DNA"/>
</dbReference>
<evidence type="ECO:0000313" key="2">
    <source>
        <dbReference type="EMBL" id="AZE49916.1"/>
    </source>
</evidence>
<keyword evidence="1" id="KW-0812">Transmembrane</keyword>
<evidence type="ECO:0000313" key="3">
    <source>
        <dbReference type="Proteomes" id="UP000268048"/>
    </source>
</evidence>
<keyword evidence="1" id="KW-1133">Transmembrane helix</keyword>
<reference evidence="2 3" key="1">
    <citation type="submission" date="2018-03" db="EMBL/GenBank/DDBJ databases">
        <title>Diversity of phytobeneficial traits revealed by whole-genome analysis of worldwide-isolated phenazine-producing Pseudomonas spp.</title>
        <authorList>
            <person name="Biessy A."/>
            <person name="Novinscak A."/>
            <person name="Blom J."/>
            <person name="Leger G."/>
            <person name="Thomashow L.S."/>
            <person name="Cazorla F.M."/>
            <person name="Josic D."/>
            <person name="Filion M."/>
        </authorList>
    </citation>
    <scope>NUCLEOTIDE SEQUENCE [LARGE SCALE GENOMIC DNA]</scope>
    <source>
        <strain evidence="2 3">B25</strain>
    </source>
</reference>
<protein>
    <recommendedName>
        <fullName evidence="4">DUF3087 domain-containing protein</fullName>
    </recommendedName>
</protein>
<evidence type="ECO:0008006" key="4">
    <source>
        <dbReference type="Google" id="ProtNLM"/>
    </source>
</evidence>
<sequence>MPACPSCERTVAMFEIQPQNPELFRQQTRRSTLSIALIFLSLAMLLSSTAVLLFGTPGGDNFKLNVAGVLAGLVLSMVLMRVRFWSQPWMAAAVYGWQLKRSLMSVTNVMHHVTTGVEAADPTAMKLLRFYHLGLTQMHQLDANSSALSQVVHEIDRHKERMQALGMDTEQSRLNPDWIEAVKRIPVKK</sequence>
<feature type="transmembrane region" description="Helical" evidence="1">
    <location>
        <begin position="62"/>
        <end position="80"/>
    </location>
</feature>